<dbReference type="Pfam" id="PF03358">
    <property type="entry name" value="FMN_red"/>
    <property type="match status" value="1"/>
</dbReference>
<accession>X0Z3C8</accession>
<dbReference type="Gene3D" id="3.40.50.360">
    <property type="match status" value="1"/>
</dbReference>
<dbReference type="GO" id="GO:0016491">
    <property type="term" value="F:oxidoreductase activity"/>
    <property type="evidence" value="ECO:0007669"/>
    <property type="project" value="InterPro"/>
</dbReference>
<comment type="caution">
    <text evidence="4">The sequence shown here is derived from an EMBL/GenBank/DDBJ whole genome shotgun (WGS) entry which is preliminary data.</text>
</comment>
<evidence type="ECO:0000259" key="3">
    <source>
        <dbReference type="Pfam" id="PF03358"/>
    </source>
</evidence>
<dbReference type="PANTHER" id="PTHR43278">
    <property type="entry name" value="NAD(P)H-DEPENDENT FMN-CONTAINING OXIDOREDUCTASE YWQN-RELATED"/>
    <property type="match status" value="1"/>
</dbReference>
<feature type="non-terminal residue" evidence="4">
    <location>
        <position position="150"/>
    </location>
</feature>
<protein>
    <recommendedName>
        <fullName evidence="3">NADPH-dependent FMN reductase-like domain-containing protein</fullName>
    </recommendedName>
</protein>
<dbReference type="InterPro" id="IPR051796">
    <property type="entry name" value="ISF_SsuE-like"/>
</dbReference>
<keyword evidence="2" id="KW-0288">FMN</keyword>
<reference evidence="4" key="1">
    <citation type="journal article" date="2014" name="Front. Microbiol.">
        <title>High frequency of phylogenetically diverse reductive dehalogenase-homologous genes in deep subseafloor sedimentary metagenomes.</title>
        <authorList>
            <person name="Kawai M."/>
            <person name="Futagami T."/>
            <person name="Toyoda A."/>
            <person name="Takaki Y."/>
            <person name="Nishi S."/>
            <person name="Hori S."/>
            <person name="Arai W."/>
            <person name="Tsubouchi T."/>
            <person name="Morono Y."/>
            <person name="Uchiyama I."/>
            <person name="Ito T."/>
            <person name="Fujiyama A."/>
            <person name="Inagaki F."/>
            <person name="Takami H."/>
        </authorList>
    </citation>
    <scope>NUCLEOTIDE SEQUENCE</scope>
    <source>
        <strain evidence="4">Expedition CK06-06</strain>
    </source>
</reference>
<evidence type="ECO:0000313" key="4">
    <source>
        <dbReference type="EMBL" id="GAG63479.1"/>
    </source>
</evidence>
<dbReference type="InterPro" id="IPR029039">
    <property type="entry name" value="Flavoprotein-like_sf"/>
</dbReference>
<feature type="domain" description="NADPH-dependent FMN reductase-like" evidence="3">
    <location>
        <begin position="1"/>
        <end position="150"/>
    </location>
</feature>
<sequence length="150" mass="16472">MKISLINGSPRKNRSCNFLIDNAIEGIKTISEEFEINKIQLADYKITPCNGCDQCLRPPNDCPLAEDDDIKKLEDLVLGSSAILIAAPNYFGSICSQTKVLIDRSRPWKMKNYLLKDVILAPMAATGLRNGGEGVISDLVNFGLIQGMIV</sequence>
<name>X0Z3C8_9ZZZZ</name>
<proteinExistence type="predicted"/>
<dbReference type="PANTHER" id="PTHR43278:SF1">
    <property type="entry name" value="IRON-SULFUR FLAVOPROTEIN MJ1083"/>
    <property type="match status" value="1"/>
</dbReference>
<evidence type="ECO:0000256" key="2">
    <source>
        <dbReference type="ARBA" id="ARBA00022643"/>
    </source>
</evidence>
<dbReference type="SUPFAM" id="SSF52218">
    <property type="entry name" value="Flavoproteins"/>
    <property type="match status" value="1"/>
</dbReference>
<gene>
    <name evidence="4" type="ORF">S01H4_12415</name>
</gene>
<organism evidence="4">
    <name type="scientific">marine sediment metagenome</name>
    <dbReference type="NCBI Taxonomy" id="412755"/>
    <lineage>
        <taxon>unclassified sequences</taxon>
        <taxon>metagenomes</taxon>
        <taxon>ecological metagenomes</taxon>
    </lineage>
</organism>
<dbReference type="EMBL" id="BART01005266">
    <property type="protein sequence ID" value="GAG63479.1"/>
    <property type="molecule type" value="Genomic_DNA"/>
</dbReference>
<evidence type="ECO:0000256" key="1">
    <source>
        <dbReference type="ARBA" id="ARBA00022630"/>
    </source>
</evidence>
<dbReference type="InterPro" id="IPR005025">
    <property type="entry name" value="FMN_Rdtase-like_dom"/>
</dbReference>
<dbReference type="AlphaFoldDB" id="X0Z3C8"/>
<keyword evidence="1" id="KW-0285">Flavoprotein</keyword>